<dbReference type="AlphaFoldDB" id="A0AA49FKI8"/>
<proteinExistence type="predicted"/>
<dbReference type="Gene3D" id="3.60.15.10">
    <property type="entry name" value="Ribonuclease Z/Hydroxyacylglutathione hydrolase-like"/>
    <property type="match status" value="1"/>
</dbReference>
<organism evidence="2">
    <name type="scientific">Candidatus Nitricoxidivorans perseverans</name>
    <dbReference type="NCBI Taxonomy" id="2975601"/>
    <lineage>
        <taxon>Bacteria</taxon>
        <taxon>Pseudomonadati</taxon>
        <taxon>Pseudomonadota</taxon>
        <taxon>Betaproteobacteria</taxon>
        <taxon>Nitrosomonadales</taxon>
        <taxon>Sterolibacteriaceae</taxon>
        <taxon>Candidatus Nitricoxidivorans</taxon>
    </lineage>
</organism>
<feature type="domain" description="Metallo-beta-lactamase" evidence="1">
    <location>
        <begin position="18"/>
        <end position="189"/>
    </location>
</feature>
<dbReference type="InterPro" id="IPR036866">
    <property type="entry name" value="RibonucZ/Hydroxyglut_hydro"/>
</dbReference>
<reference evidence="2" key="1">
    <citation type="journal article" date="2023" name="Nat. Microbiol.">
        <title>Enrichment and characterization of a nitric oxide-reducing microbial community in a continuous bioreactor.</title>
        <authorList>
            <person name="Garrido-Amador P."/>
            <person name="Stortenbeker N."/>
            <person name="Wessels H.J.C.T."/>
            <person name="Speth D.R."/>
            <person name="Garcia-Heredia I."/>
            <person name="Kartal B."/>
        </authorList>
    </citation>
    <scope>NUCLEOTIDE SEQUENCE</scope>
    <source>
        <strain evidence="2">MAG1</strain>
    </source>
</reference>
<dbReference type="SUPFAM" id="SSF56281">
    <property type="entry name" value="Metallo-hydrolase/oxidoreductase"/>
    <property type="match status" value="1"/>
</dbReference>
<dbReference type="SMART" id="SM00849">
    <property type="entry name" value="Lactamase_B"/>
    <property type="match status" value="1"/>
</dbReference>
<evidence type="ECO:0000313" key="2">
    <source>
        <dbReference type="EMBL" id="WIM05464.1"/>
    </source>
</evidence>
<dbReference type="PANTHER" id="PTHR42663:SF6">
    <property type="entry name" value="HYDROLASE C777.06C-RELATED"/>
    <property type="match status" value="1"/>
</dbReference>
<dbReference type="GO" id="GO:0006198">
    <property type="term" value="P:cAMP catabolic process"/>
    <property type="evidence" value="ECO:0007669"/>
    <property type="project" value="InterPro"/>
</dbReference>
<evidence type="ECO:0000259" key="1">
    <source>
        <dbReference type="SMART" id="SM00849"/>
    </source>
</evidence>
<dbReference type="PRINTS" id="PR00388">
    <property type="entry name" value="PDIESTERASE2"/>
</dbReference>
<dbReference type="InterPro" id="IPR000396">
    <property type="entry name" value="Pdiesterase2"/>
</dbReference>
<sequence length="255" mass="28440">MKIRILGCSGGIGGRHLRTTSILVDQDILIDCGTGVGDLSIAELAQIDHVFLTHTHVDHIACLPLMVDTVGDMRNRPLTVHATEATQEILRTHVFNWAVWPDFTEIPSAENPFLRYEDIRVGADTVIDGRRIVPLPASHTVPAVGYQLDSGRASLVFSGDTGPCPELWKAVNKIDNLRHLIIETAFSNRERRLAVISKHLCPSMLVEELANLQRDADIYITHLKPGQIELTMQEIEDCVGELKPRMLQNNQVFEL</sequence>
<accession>A0AA49FKI8</accession>
<dbReference type="CDD" id="cd07735">
    <property type="entry name" value="class_II_PDE_MBL-fold"/>
    <property type="match status" value="1"/>
</dbReference>
<dbReference type="EMBL" id="CP107246">
    <property type="protein sequence ID" value="WIM05464.1"/>
    <property type="molecule type" value="Genomic_DNA"/>
</dbReference>
<dbReference type="KEGG" id="npv:OHM77_12375"/>
<dbReference type="PANTHER" id="PTHR42663">
    <property type="entry name" value="HYDROLASE C777.06C-RELATED-RELATED"/>
    <property type="match status" value="1"/>
</dbReference>
<dbReference type="GO" id="GO:0004115">
    <property type="term" value="F:3',5'-cyclic-AMP phosphodiesterase activity"/>
    <property type="evidence" value="ECO:0007669"/>
    <property type="project" value="InterPro"/>
</dbReference>
<dbReference type="Proteomes" id="UP001234916">
    <property type="component" value="Chromosome"/>
</dbReference>
<gene>
    <name evidence="2" type="ORF">OHM77_12375</name>
</gene>
<dbReference type="InterPro" id="IPR001279">
    <property type="entry name" value="Metallo-B-lactamas"/>
</dbReference>
<dbReference type="Pfam" id="PF12706">
    <property type="entry name" value="Lactamase_B_2"/>
    <property type="match status" value="1"/>
</dbReference>
<protein>
    <submittedName>
        <fullName evidence="2">3',5'-cyclic-nucleotide phosphodiesterase</fullName>
    </submittedName>
</protein>
<name>A0AA49FKI8_9PROT</name>